<dbReference type="AlphaFoldDB" id="A0A2U3L8P4"/>
<sequence>MIEKLYEALFGCRHARYTFPVTIRKGGRRLPAAALTGTYVACLDCGREFPYDWREMKVITSPDSHREHLAELAKHAA</sequence>
<dbReference type="Proteomes" id="UP000238701">
    <property type="component" value="Unassembled WGS sequence"/>
</dbReference>
<reference evidence="2" key="1">
    <citation type="submission" date="2018-02" db="EMBL/GenBank/DDBJ databases">
        <authorList>
            <person name="Hausmann B."/>
        </authorList>
    </citation>
    <scope>NUCLEOTIDE SEQUENCE [LARGE SCALE GENOMIC DNA]</scope>
    <source>
        <strain evidence="2">Peat soil MAG SbA1</strain>
    </source>
</reference>
<organism evidence="1 2">
    <name type="scientific">Candidatus Sulfotelmatobacter kueseliae</name>
    <dbReference type="NCBI Taxonomy" id="2042962"/>
    <lineage>
        <taxon>Bacteria</taxon>
        <taxon>Pseudomonadati</taxon>
        <taxon>Acidobacteriota</taxon>
        <taxon>Terriglobia</taxon>
        <taxon>Terriglobales</taxon>
        <taxon>Candidatus Korobacteraceae</taxon>
        <taxon>Candidatus Sulfotelmatobacter</taxon>
    </lineage>
</organism>
<evidence type="ECO:0000313" key="1">
    <source>
        <dbReference type="EMBL" id="SPF48283.1"/>
    </source>
</evidence>
<gene>
    <name evidence="1" type="ORF">SBA1_820085</name>
</gene>
<protein>
    <submittedName>
        <fullName evidence="1">Uncharacterized protein</fullName>
    </submittedName>
</protein>
<name>A0A2U3L8P4_9BACT</name>
<proteinExistence type="predicted"/>
<dbReference type="EMBL" id="OMOD01000180">
    <property type="protein sequence ID" value="SPF48283.1"/>
    <property type="molecule type" value="Genomic_DNA"/>
</dbReference>
<dbReference type="OrthoDB" id="122786at2"/>
<evidence type="ECO:0000313" key="2">
    <source>
        <dbReference type="Proteomes" id="UP000238701"/>
    </source>
</evidence>
<accession>A0A2U3L8P4</accession>